<evidence type="ECO:0000256" key="1">
    <source>
        <dbReference type="SAM" id="SignalP"/>
    </source>
</evidence>
<keyword evidence="3" id="KW-1185">Reference proteome</keyword>
<dbReference type="Proteomes" id="UP000018769">
    <property type="component" value="Chromosome I"/>
</dbReference>
<dbReference type="KEGG" id="dpb:BABL1_gene_73"/>
<keyword evidence="1" id="KW-0732">Signal</keyword>
<evidence type="ECO:0000313" key="3">
    <source>
        <dbReference type="Proteomes" id="UP000018769"/>
    </source>
</evidence>
<name>V6DHB9_9BACT</name>
<gene>
    <name evidence="2" type="ORF">BABL1_gene_73</name>
</gene>
<proteinExistence type="predicted"/>
<feature type="signal peptide" evidence="1">
    <location>
        <begin position="1"/>
        <end position="21"/>
    </location>
</feature>
<organism evidence="2 3">
    <name type="scientific">Candidatus Babela massiliensis</name>
    <dbReference type="NCBI Taxonomy" id="673862"/>
    <lineage>
        <taxon>Bacteria</taxon>
        <taxon>Candidatus Babelota</taxon>
        <taxon>Candidatus Babeliae</taxon>
        <taxon>Candidatus Babeliales</taxon>
        <taxon>Candidatus Babeliaceae</taxon>
        <taxon>Candidatus Babela</taxon>
    </lineage>
</organism>
<sequence length="94" mass="10305">MNNMNKRALLLVSIFTFSSFAPVCAGAWYNDLSSSTADKFRKVWSALYSKSEAAVKLCNANNKNRLITLALLSAVGGGSWYLFSQSDNTTKPTE</sequence>
<dbReference type="AlphaFoldDB" id="V6DHB9"/>
<accession>V6DHB9</accession>
<evidence type="ECO:0000313" key="2">
    <source>
        <dbReference type="EMBL" id="CDK30939.1"/>
    </source>
</evidence>
<dbReference type="RefSeq" id="WP_023792849.1">
    <property type="nucleotide sequence ID" value="NC_023003.1"/>
</dbReference>
<dbReference type="HOGENOM" id="CLU_2380818_0_0_7"/>
<reference evidence="2 3" key="1">
    <citation type="journal article" date="2015" name="Biol. Direct">
        <title>Babela massiliensis, a representative of a widespread bacterial phylum with unusual adaptations to parasitism in amoebae.</title>
        <authorList>
            <person name="Pagnier I."/>
            <person name="Yutin N."/>
            <person name="Croce O."/>
            <person name="Makarova K.S."/>
            <person name="Wolf Y.I."/>
            <person name="Benamar S."/>
            <person name="Raoult D."/>
            <person name="Koonin E.V."/>
            <person name="La Scola B."/>
        </authorList>
    </citation>
    <scope>NUCLEOTIDE SEQUENCE [LARGE SCALE GENOMIC DNA]</scope>
    <source>
        <strain evidence="3">BABL1</strain>
    </source>
</reference>
<feature type="chain" id="PRO_5004746142" evidence="1">
    <location>
        <begin position="22"/>
        <end position="94"/>
    </location>
</feature>
<dbReference type="EMBL" id="HG793133">
    <property type="protein sequence ID" value="CDK30939.1"/>
    <property type="molecule type" value="Genomic_DNA"/>
</dbReference>
<protein>
    <submittedName>
        <fullName evidence="2">Uncharacterized protein</fullName>
    </submittedName>
</protein>